<dbReference type="PANTHER" id="PTHR43273">
    <property type="entry name" value="ANAEROBIC SULFATASE-MATURATING ENZYME HOMOLOG ASLB-RELATED"/>
    <property type="match status" value="1"/>
</dbReference>
<keyword evidence="3" id="KW-0479">Metal-binding</keyword>
<accession>A0ABS2MTB1</accession>
<dbReference type="PROSITE" id="PS51918">
    <property type="entry name" value="RADICAL_SAM"/>
    <property type="match status" value="1"/>
</dbReference>
<evidence type="ECO:0000259" key="7">
    <source>
        <dbReference type="PROSITE" id="PS51918"/>
    </source>
</evidence>
<keyword evidence="9" id="KW-1185">Reference proteome</keyword>
<comment type="caution">
    <text evidence="8">The sequence shown here is derived from an EMBL/GenBank/DDBJ whole genome shotgun (WGS) entry which is preliminary data.</text>
</comment>
<evidence type="ECO:0000256" key="6">
    <source>
        <dbReference type="ARBA" id="ARBA00023601"/>
    </source>
</evidence>
<dbReference type="InterPro" id="IPR023885">
    <property type="entry name" value="4Fe4S-binding_SPASM_dom"/>
</dbReference>
<dbReference type="InterPro" id="IPR013785">
    <property type="entry name" value="Aldolase_TIM"/>
</dbReference>
<dbReference type="InterPro" id="IPR023867">
    <property type="entry name" value="Sulphatase_maturase_rSAM"/>
</dbReference>
<name>A0ABS2MTB1_9FIRM</name>
<dbReference type="RefSeq" id="WP_204665053.1">
    <property type="nucleotide sequence ID" value="NZ_JAFBDT010000024.1"/>
</dbReference>
<dbReference type="SUPFAM" id="SSF102114">
    <property type="entry name" value="Radical SAM enzymes"/>
    <property type="match status" value="1"/>
</dbReference>
<reference evidence="8 9" key="1">
    <citation type="submission" date="2021-01" db="EMBL/GenBank/DDBJ databases">
        <title>Genomic Encyclopedia of Type Strains, Phase IV (KMG-IV): sequencing the most valuable type-strain genomes for metagenomic binning, comparative biology and taxonomic classification.</title>
        <authorList>
            <person name="Goeker M."/>
        </authorList>
    </citation>
    <scope>NUCLEOTIDE SEQUENCE [LARGE SCALE GENOMIC DNA]</scope>
    <source>
        <strain evidence="8 9">DSM 24436</strain>
    </source>
</reference>
<dbReference type="NCBIfam" id="TIGR04085">
    <property type="entry name" value="rSAM_more_4Fe4S"/>
    <property type="match status" value="1"/>
</dbReference>
<dbReference type="InterPro" id="IPR007197">
    <property type="entry name" value="rSAM"/>
</dbReference>
<protein>
    <recommendedName>
        <fullName evidence="7">Radical SAM core domain-containing protein</fullName>
    </recommendedName>
</protein>
<comment type="cofactor">
    <cofactor evidence="1">
        <name>[4Fe-4S] cluster</name>
        <dbReference type="ChEBI" id="CHEBI:49883"/>
    </cofactor>
</comment>
<keyword evidence="5" id="KW-0411">Iron-sulfur</keyword>
<evidence type="ECO:0000313" key="9">
    <source>
        <dbReference type="Proteomes" id="UP000767854"/>
    </source>
</evidence>
<organism evidence="8 9">
    <name type="scientific">Fusibacter tunisiensis</name>
    <dbReference type="NCBI Taxonomy" id="1008308"/>
    <lineage>
        <taxon>Bacteria</taxon>
        <taxon>Bacillati</taxon>
        <taxon>Bacillota</taxon>
        <taxon>Clostridia</taxon>
        <taxon>Eubacteriales</taxon>
        <taxon>Eubacteriales Family XII. Incertae Sedis</taxon>
        <taxon>Fusibacter</taxon>
    </lineage>
</organism>
<dbReference type="PANTHER" id="PTHR43273:SF3">
    <property type="entry name" value="ANAEROBIC SULFATASE-MATURATING ENZYME HOMOLOG ASLB-RELATED"/>
    <property type="match status" value="1"/>
</dbReference>
<evidence type="ECO:0000256" key="4">
    <source>
        <dbReference type="ARBA" id="ARBA00023004"/>
    </source>
</evidence>
<keyword evidence="4" id="KW-0408">Iron</keyword>
<keyword evidence="2" id="KW-0949">S-adenosyl-L-methionine</keyword>
<evidence type="ECO:0000256" key="3">
    <source>
        <dbReference type="ARBA" id="ARBA00022723"/>
    </source>
</evidence>
<gene>
    <name evidence="8" type="ORF">JOC49_002184</name>
</gene>
<evidence type="ECO:0000256" key="2">
    <source>
        <dbReference type="ARBA" id="ARBA00022691"/>
    </source>
</evidence>
<sequence>MMKVKPSRYNILHSSENGNLLVFNSKSGAALCLDEDKHIEKAKIILLNDVPSLYDEELFKVFTELGLLINIDSNETEEVIKLYNENFQSNKKLHITIFPTLKCNFNCSYCFVDAKFDIDMQFNTLDAILLYIENKMRINQDLIEIEIVWFGGEPLLAKSSIIYFMQQLNKINTHYNKIVSSVLVTNGYLLNIESFKQLHEVGIVNYQVTFDGYKTTHDKKRHLNNGFPTFDVILTNLLTIKKAFLGDFKINIRSNFMKDTVQSQYQLIDCLLDQLLNDNRFSVEFKPIQDILGNGLDNICSVDTNGDLVISFTRYIAESIKKMSNLVYSYSLLPSPIKKWCNASLNDSIIIKPNGEIYACDSCVSDKSQIIGKITDDGTINYTDVFGKWKGNVQLEKECLACILLPLCMGGCKRKRLQNNAQCPINTEQITKYLENMK</sequence>
<evidence type="ECO:0000256" key="5">
    <source>
        <dbReference type="ARBA" id="ARBA00023014"/>
    </source>
</evidence>
<dbReference type="SFLD" id="SFLDG01067">
    <property type="entry name" value="SPASM/twitch_domain_containing"/>
    <property type="match status" value="1"/>
</dbReference>
<comment type="similarity">
    <text evidence="6">Belongs to the radical SAM superfamily. Anaerobic sulfatase-maturating enzyme family.</text>
</comment>
<dbReference type="Gene3D" id="3.20.20.70">
    <property type="entry name" value="Aldolase class I"/>
    <property type="match status" value="1"/>
</dbReference>
<dbReference type="Proteomes" id="UP000767854">
    <property type="component" value="Unassembled WGS sequence"/>
</dbReference>
<evidence type="ECO:0000313" key="8">
    <source>
        <dbReference type="EMBL" id="MBM7562623.1"/>
    </source>
</evidence>
<feature type="domain" description="Radical SAM core" evidence="7">
    <location>
        <begin position="87"/>
        <end position="321"/>
    </location>
</feature>
<dbReference type="Pfam" id="PF04055">
    <property type="entry name" value="Radical_SAM"/>
    <property type="match status" value="1"/>
</dbReference>
<dbReference type="CDD" id="cd01335">
    <property type="entry name" value="Radical_SAM"/>
    <property type="match status" value="1"/>
</dbReference>
<dbReference type="EMBL" id="JAFBDT010000024">
    <property type="protein sequence ID" value="MBM7562623.1"/>
    <property type="molecule type" value="Genomic_DNA"/>
</dbReference>
<dbReference type="SFLD" id="SFLDS00029">
    <property type="entry name" value="Radical_SAM"/>
    <property type="match status" value="1"/>
</dbReference>
<proteinExistence type="inferred from homology"/>
<evidence type="ECO:0000256" key="1">
    <source>
        <dbReference type="ARBA" id="ARBA00001966"/>
    </source>
</evidence>
<dbReference type="InterPro" id="IPR058240">
    <property type="entry name" value="rSAM_sf"/>
</dbReference>